<evidence type="ECO:0000313" key="2">
    <source>
        <dbReference type="Proteomes" id="UP000322234"/>
    </source>
</evidence>
<dbReference type="Gene3D" id="1.10.1040.10">
    <property type="entry name" value="N-(1-d-carboxylethyl)-l-norvaline Dehydrogenase, domain 2"/>
    <property type="match status" value="1"/>
</dbReference>
<name>A0A6B0RH97_9CETA</name>
<proteinExistence type="predicted"/>
<dbReference type="AlphaFoldDB" id="A0A6B0RH97"/>
<comment type="caution">
    <text evidence="1">The sequence shown here is derived from an EMBL/GenBank/DDBJ whole genome shotgun (WGS) entry which is preliminary data.</text>
</comment>
<gene>
    <name evidence="1" type="ORF">E5288_WYG021344</name>
</gene>
<accession>A0A6B0RH97</accession>
<dbReference type="Proteomes" id="UP000322234">
    <property type="component" value="Unassembled WGS sequence"/>
</dbReference>
<evidence type="ECO:0000313" key="1">
    <source>
        <dbReference type="EMBL" id="MXQ88311.1"/>
    </source>
</evidence>
<keyword evidence="2" id="KW-1185">Reference proteome</keyword>
<dbReference type="EMBL" id="VBQZ03000045">
    <property type="protein sequence ID" value="MXQ88311.1"/>
    <property type="molecule type" value="Genomic_DNA"/>
</dbReference>
<organism evidence="1 2">
    <name type="scientific">Bos mutus</name>
    <name type="common">wild yak</name>
    <dbReference type="NCBI Taxonomy" id="72004"/>
    <lineage>
        <taxon>Eukaryota</taxon>
        <taxon>Metazoa</taxon>
        <taxon>Chordata</taxon>
        <taxon>Craniata</taxon>
        <taxon>Vertebrata</taxon>
        <taxon>Euteleostomi</taxon>
        <taxon>Mammalia</taxon>
        <taxon>Eutheria</taxon>
        <taxon>Laurasiatheria</taxon>
        <taxon>Artiodactyla</taxon>
        <taxon>Ruminantia</taxon>
        <taxon>Pecora</taxon>
        <taxon>Bovidae</taxon>
        <taxon>Bovinae</taxon>
        <taxon>Bos</taxon>
    </lineage>
</organism>
<dbReference type="InterPro" id="IPR013328">
    <property type="entry name" value="6PGD_dom2"/>
</dbReference>
<reference evidence="1" key="1">
    <citation type="submission" date="2019-10" db="EMBL/GenBank/DDBJ databases">
        <title>The sequence and de novo assembly of the wild yak genome.</title>
        <authorList>
            <person name="Liu Y."/>
        </authorList>
    </citation>
    <scope>NUCLEOTIDE SEQUENCE [LARGE SCALE GENOMIC DNA]</scope>
    <source>
        <strain evidence="1">WY2019</strain>
    </source>
</reference>
<protein>
    <submittedName>
        <fullName evidence="1">Uncharacterized protein</fullName>
    </submittedName>
</protein>
<sequence>MESPLHSGLIQYIHRSPVFSDDSCRSHLSISVGREMTAQMPQSLCKASPLKWPNRGLGCAISSVSIENAAGDIHTMGYTSDGPRVLLKTSCILIMAGSWDWKTDKELEKEMLNGQKLQGPQTLTEVNGILKEKGLLNTGGLPVTRTLLSRILRYHLCCEVFDLRGVLG</sequence>